<name>A0AAU8JHG7_9CYAN</name>
<reference evidence="1" key="1">
    <citation type="submission" date="2024-07" db="EMBL/GenBank/DDBJ databases">
        <authorList>
            <person name="Kim Y.J."/>
            <person name="Jeong J.Y."/>
        </authorList>
    </citation>
    <scope>NUCLEOTIDE SEQUENCE</scope>
    <source>
        <strain evidence="1">GIHE-MW2</strain>
    </source>
</reference>
<accession>A0AAU8JHG7</accession>
<dbReference type="EMBL" id="CP159837">
    <property type="protein sequence ID" value="XCM38668.1"/>
    <property type="molecule type" value="Genomic_DNA"/>
</dbReference>
<organism evidence="1">
    <name type="scientific">Planktothricoides raciborskii GIHE-MW2</name>
    <dbReference type="NCBI Taxonomy" id="2792601"/>
    <lineage>
        <taxon>Bacteria</taxon>
        <taxon>Bacillati</taxon>
        <taxon>Cyanobacteriota</taxon>
        <taxon>Cyanophyceae</taxon>
        <taxon>Oscillatoriophycideae</taxon>
        <taxon>Oscillatoriales</taxon>
        <taxon>Oscillatoriaceae</taxon>
        <taxon>Planktothricoides</taxon>
    </lineage>
</organism>
<dbReference type="RefSeq" id="WP_354635886.1">
    <property type="nucleotide sequence ID" value="NZ_CP159837.1"/>
</dbReference>
<gene>
    <name evidence="1" type="ORF">ABWT76_001528</name>
</gene>
<evidence type="ECO:0000313" key="1">
    <source>
        <dbReference type="EMBL" id="XCM38668.1"/>
    </source>
</evidence>
<sequence length="156" mass="17109">MKFTTTINSGLAIVIGATVGMVNISSILHSGKITEVAIAHGRYPGVDENGDYYIIGGEGGSYMPYVWEVVDPDPNGLNCRLMNRRQSNGTNGSGRDIYNFPVSHRFLAGEEIWSAGINLDDRGLPWVWVGTSATTSICFVRANTKFVRPVRPLERM</sequence>
<dbReference type="AlphaFoldDB" id="A0AAU8JHG7"/>
<protein>
    <submittedName>
        <fullName evidence="1">Uncharacterized protein</fullName>
    </submittedName>
</protein>
<proteinExistence type="predicted"/>